<keyword evidence="3" id="KW-1185">Reference proteome</keyword>
<organism evidence="2 3">
    <name type="scientific">Hymenobacter luteus</name>
    <dbReference type="NCBI Taxonomy" id="1411122"/>
    <lineage>
        <taxon>Bacteria</taxon>
        <taxon>Pseudomonadati</taxon>
        <taxon>Bacteroidota</taxon>
        <taxon>Cytophagia</taxon>
        <taxon>Cytophagales</taxon>
        <taxon>Hymenobacteraceae</taxon>
        <taxon>Hymenobacter</taxon>
    </lineage>
</organism>
<protein>
    <submittedName>
        <fullName evidence="2">Uncharacterized protein</fullName>
    </submittedName>
</protein>
<dbReference type="RefSeq" id="WP_139921832.1">
    <property type="nucleotide sequence ID" value="NZ_JACHGG010000003.1"/>
</dbReference>
<feature type="compositionally biased region" description="Basic and acidic residues" evidence="1">
    <location>
        <begin position="1"/>
        <end position="25"/>
    </location>
</feature>
<evidence type="ECO:0000313" key="2">
    <source>
        <dbReference type="EMBL" id="MBB6059675.1"/>
    </source>
</evidence>
<accession>A0A7W9WCM8</accession>
<reference evidence="2 3" key="1">
    <citation type="submission" date="2020-08" db="EMBL/GenBank/DDBJ databases">
        <title>Genomic Encyclopedia of Type Strains, Phase IV (KMG-IV): sequencing the most valuable type-strain genomes for metagenomic binning, comparative biology and taxonomic classification.</title>
        <authorList>
            <person name="Goeker M."/>
        </authorList>
    </citation>
    <scope>NUCLEOTIDE SEQUENCE [LARGE SCALE GENOMIC DNA]</scope>
    <source>
        <strain evidence="2 3">DSM 26718</strain>
    </source>
</reference>
<evidence type="ECO:0000313" key="3">
    <source>
        <dbReference type="Proteomes" id="UP000532746"/>
    </source>
</evidence>
<sequence>MSSKRELIEPTPGDKRYVRRNEKGEFTSNVDLNRSLSQDDRHNSQVTSKPGQGDHGDGHTGNRKPAGKK</sequence>
<name>A0A7W9WCM8_9BACT</name>
<dbReference type="AlphaFoldDB" id="A0A7W9WCM8"/>
<evidence type="ECO:0000256" key="1">
    <source>
        <dbReference type="SAM" id="MobiDB-lite"/>
    </source>
</evidence>
<feature type="region of interest" description="Disordered" evidence="1">
    <location>
        <begin position="1"/>
        <end position="69"/>
    </location>
</feature>
<proteinExistence type="predicted"/>
<dbReference type="Proteomes" id="UP000532746">
    <property type="component" value="Unassembled WGS sequence"/>
</dbReference>
<dbReference type="EMBL" id="JACHGG010000003">
    <property type="protein sequence ID" value="MBB6059675.1"/>
    <property type="molecule type" value="Genomic_DNA"/>
</dbReference>
<comment type="caution">
    <text evidence="2">The sequence shown here is derived from an EMBL/GenBank/DDBJ whole genome shotgun (WGS) entry which is preliminary data.</text>
</comment>
<feature type="compositionally biased region" description="Polar residues" evidence="1">
    <location>
        <begin position="26"/>
        <end position="36"/>
    </location>
</feature>
<gene>
    <name evidence="2" type="ORF">HNQ93_002535</name>
</gene>